<name>A0AAN8XZD6_SOLBU</name>
<keyword evidence="2" id="KW-1185">Reference proteome</keyword>
<comment type="caution">
    <text evidence="1">The sequence shown here is derived from an EMBL/GenBank/DDBJ whole genome shotgun (WGS) entry which is preliminary data.</text>
</comment>
<evidence type="ECO:0000313" key="1">
    <source>
        <dbReference type="EMBL" id="KAK6773591.1"/>
    </source>
</evidence>
<dbReference type="EMBL" id="JBANQN010000012">
    <property type="protein sequence ID" value="KAK6773591.1"/>
    <property type="molecule type" value="Genomic_DNA"/>
</dbReference>
<accession>A0AAN8XZD6</accession>
<evidence type="ECO:0000313" key="2">
    <source>
        <dbReference type="Proteomes" id="UP001371456"/>
    </source>
</evidence>
<reference evidence="1 2" key="1">
    <citation type="submission" date="2024-02" db="EMBL/GenBank/DDBJ databases">
        <title>de novo genome assembly of Solanum bulbocastanum strain 11H21.</title>
        <authorList>
            <person name="Hosaka A.J."/>
        </authorList>
    </citation>
    <scope>NUCLEOTIDE SEQUENCE [LARGE SCALE GENOMIC DNA]</scope>
    <source>
        <tissue evidence="1">Young leaves</tissue>
    </source>
</reference>
<gene>
    <name evidence="1" type="ORF">RDI58_028829</name>
</gene>
<dbReference type="AlphaFoldDB" id="A0AAN8XZD6"/>
<protein>
    <submittedName>
        <fullName evidence="1">Uncharacterized protein</fullName>
    </submittedName>
</protein>
<dbReference type="Proteomes" id="UP001371456">
    <property type="component" value="Unassembled WGS sequence"/>
</dbReference>
<proteinExistence type="predicted"/>
<sequence length="295" mass="33629">MTAPLLQLLLSVGGQRLIASTYPLDAARRIRPWHTLLETLTGCTITPTDMDGAGRVRIHSITGYLRDQLQVDPIGDATQVEQEIAGYSHREVLLVGASERNESKPKTDQGSLPAKPIGEGLKRSVLRLTIQLSEMSVFWHLSLLRMRRKLLTDIDCIQHGKLLHKENEREVRKNFCKTHEVHAPDRVIHQFGRRQQVPAIPSWGTNHHVHDQRRRLGPEVLEIPHCHHSRDATFIMPVDDMPQTPERKKVVKRIEKNVNIKDLPAKKRKRDNDEDGYTGVRPRDVLLISRMGCGT</sequence>
<organism evidence="1 2">
    <name type="scientific">Solanum bulbocastanum</name>
    <name type="common">Wild potato</name>
    <dbReference type="NCBI Taxonomy" id="147425"/>
    <lineage>
        <taxon>Eukaryota</taxon>
        <taxon>Viridiplantae</taxon>
        <taxon>Streptophyta</taxon>
        <taxon>Embryophyta</taxon>
        <taxon>Tracheophyta</taxon>
        <taxon>Spermatophyta</taxon>
        <taxon>Magnoliopsida</taxon>
        <taxon>eudicotyledons</taxon>
        <taxon>Gunneridae</taxon>
        <taxon>Pentapetalae</taxon>
        <taxon>asterids</taxon>
        <taxon>lamiids</taxon>
        <taxon>Solanales</taxon>
        <taxon>Solanaceae</taxon>
        <taxon>Solanoideae</taxon>
        <taxon>Solaneae</taxon>
        <taxon>Solanum</taxon>
    </lineage>
</organism>